<evidence type="ECO:0000313" key="3">
    <source>
        <dbReference type="Proteomes" id="UP000613840"/>
    </source>
</evidence>
<gene>
    <name evidence="2" type="ORF">GCM10011575_02100</name>
</gene>
<dbReference type="EMBL" id="BMMZ01000001">
    <property type="protein sequence ID" value="GGL47782.1"/>
    <property type="molecule type" value="Genomic_DNA"/>
</dbReference>
<feature type="transmembrane region" description="Helical" evidence="1">
    <location>
        <begin position="44"/>
        <end position="63"/>
    </location>
</feature>
<reference evidence="2" key="1">
    <citation type="journal article" date="2014" name="Int. J. Syst. Evol. Microbiol.">
        <title>Complete genome sequence of Corynebacterium casei LMG S-19264T (=DSM 44701T), isolated from a smear-ripened cheese.</title>
        <authorList>
            <consortium name="US DOE Joint Genome Institute (JGI-PGF)"/>
            <person name="Walter F."/>
            <person name="Albersmeier A."/>
            <person name="Kalinowski J."/>
            <person name="Ruckert C."/>
        </authorList>
    </citation>
    <scope>NUCLEOTIDE SEQUENCE</scope>
    <source>
        <strain evidence="2">CGMCC 4.7306</strain>
    </source>
</reference>
<name>A0A917S049_9ACTN</name>
<dbReference type="Proteomes" id="UP000613840">
    <property type="component" value="Unassembled WGS sequence"/>
</dbReference>
<evidence type="ECO:0000313" key="2">
    <source>
        <dbReference type="EMBL" id="GGL47782.1"/>
    </source>
</evidence>
<accession>A0A917S049</accession>
<keyword evidence="1" id="KW-0812">Transmembrane</keyword>
<dbReference type="RefSeq" id="WP_188893319.1">
    <property type="nucleotide sequence ID" value="NZ_BMMZ01000001.1"/>
</dbReference>
<reference evidence="2" key="2">
    <citation type="submission" date="2020-09" db="EMBL/GenBank/DDBJ databases">
        <authorList>
            <person name="Sun Q."/>
            <person name="Zhou Y."/>
        </authorList>
    </citation>
    <scope>NUCLEOTIDE SEQUENCE</scope>
    <source>
        <strain evidence="2">CGMCC 4.7306</strain>
    </source>
</reference>
<protein>
    <submittedName>
        <fullName evidence="2">Uncharacterized protein</fullName>
    </submittedName>
</protein>
<keyword evidence="1" id="KW-1133">Transmembrane helix</keyword>
<feature type="transmembrane region" description="Helical" evidence="1">
    <location>
        <begin position="120"/>
        <end position="144"/>
    </location>
</feature>
<keyword evidence="3" id="KW-1185">Reference proteome</keyword>
<feature type="transmembrane region" description="Helical" evidence="1">
    <location>
        <begin position="20"/>
        <end position="37"/>
    </location>
</feature>
<feature type="transmembrane region" description="Helical" evidence="1">
    <location>
        <begin position="83"/>
        <end position="108"/>
    </location>
</feature>
<sequence>MPNVSVIGYTAARSVLPAWTPVWVVFFLVIAIGYASGSHAAASLEFGAAILVPISAWMAVATFRGEDPIQAATHGLHHGNPTGYRFLVSASAFLASLAVLPISLLLALLRAPRYPHISPLFLIMALLAQVAGAAIGTAIGTWLTRPIIERASTGFIVGGVVGISLIAIPNMPPIRLLTDVIIRAPASGTIAAPSGVRVIEAVLITLGSLIIAAAACWLAGAFARRRI</sequence>
<proteinExistence type="predicted"/>
<feature type="transmembrane region" description="Helical" evidence="1">
    <location>
        <begin position="150"/>
        <end position="168"/>
    </location>
</feature>
<feature type="transmembrane region" description="Helical" evidence="1">
    <location>
        <begin position="202"/>
        <end position="223"/>
    </location>
</feature>
<dbReference type="AlphaFoldDB" id="A0A917S049"/>
<keyword evidence="1" id="KW-0472">Membrane</keyword>
<comment type="caution">
    <text evidence="2">The sequence shown here is derived from an EMBL/GenBank/DDBJ whole genome shotgun (WGS) entry which is preliminary data.</text>
</comment>
<organism evidence="2 3">
    <name type="scientific">Microlunatus endophyticus</name>
    <dbReference type="NCBI Taxonomy" id="1716077"/>
    <lineage>
        <taxon>Bacteria</taxon>
        <taxon>Bacillati</taxon>
        <taxon>Actinomycetota</taxon>
        <taxon>Actinomycetes</taxon>
        <taxon>Propionibacteriales</taxon>
        <taxon>Propionibacteriaceae</taxon>
        <taxon>Microlunatus</taxon>
    </lineage>
</organism>
<evidence type="ECO:0000256" key="1">
    <source>
        <dbReference type="SAM" id="Phobius"/>
    </source>
</evidence>